<name>A0ABP1QA14_9HEXA</name>
<protein>
    <recommendedName>
        <fullName evidence="5">Carboxylic ester hydrolase</fullName>
        <ecNumber evidence="5">3.1.1.-</ecNumber>
    </recommendedName>
</protein>
<evidence type="ECO:0000256" key="2">
    <source>
        <dbReference type="ARBA" id="ARBA00022487"/>
    </source>
</evidence>
<dbReference type="InterPro" id="IPR050309">
    <property type="entry name" value="Type-B_Carboxylest/Lipase"/>
</dbReference>
<dbReference type="Gene3D" id="3.40.50.1820">
    <property type="entry name" value="alpha/beta hydrolase"/>
    <property type="match status" value="1"/>
</dbReference>
<evidence type="ECO:0000256" key="6">
    <source>
        <dbReference type="SAM" id="MobiDB-lite"/>
    </source>
</evidence>
<dbReference type="PROSITE" id="PS00122">
    <property type="entry name" value="CARBOXYLESTERASE_B_1"/>
    <property type="match status" value="1"/>
</dbReference>
<comment type="similarity">
    <text evidence="1 5">Belongs to the type-B carboxylesterase/lipase family.</text>
</comment>
<dbReference type="InterPro" id="IPR029058">
    <property type="entry name" value="AB_hydrolase_fold"/>
</dbReference>
<dbReference type="InterPro" id="IPR019819">
    <property type="entry name" value="Carboxylesterase_B_CS"/>
</dbReference>
<dbReference type="Pfam" id="PF00135">
    <property type="entry name" value="COesterase"/>
    <property type="match status" value="1"/>
</dbReference>
<keyword evidence="9" id="KW-1185">Reference proteome</keyword>
<evidence type="ECO:0000256" key="1">
    <source>
        <dbReference type="ARBA" id="ARBA00005964"/>
    </source>
</evidence>
<evidence type="ECO:0000256" key="4">
    <source>
        <dbReference type="ARBA" id="ARBA00023180"/>
    </source>
</evidence>
<feature type="region of interest" description="Disordered" evidence="6">
    <location>
        <begin position="1"/>
        <end position="39"/>
    </location>
</feature>
<evidence type="ECO:0000313" key="8">
    <source>
        <dbReference type="EMBL" id="CAL8094997.1"/>
    </source>
</evidence>
<organism evidence="8 9">
    <name type="scientific">Orchesella dallaii</name>
    <dbReference type="NCBI Taxonomy" id="48710"/>
    <lineage>
        <taxon>Eukaryota</taxon>
        <taxon>Metazoa</taxon>
        <taxon>Ecdysozoa</taxon>
        <taxon>Arthropoda</taxon>
        <taxon>Hexapoda</taxon>
        <taxon>Collembola</taxon>
        <taxon>Entomobryomorpha</taxon>
        <taxon>Entomobryoidea</taxon>
        <taxon>Orchesellidae</taxon>
        <taxon>Orchesellinae</taxon>
        <taxon>Orchesella</taxon>
    </lineage>
</organism>
<dbReference type="EMBL" id="CAXLJM020000027">
    <property type="protein sequence ID" value="CAL8094997.1"/>
    <property type="molecule type" value="Genomic_DNA"/>
</dbReference>
<proteinExistence type="inferred from homology"/>
<dbReference type="PROSITE" id="PS00941">
    <property type="entry name" value="CARBOXYLESTERASE_B_2"/>
    <property type="match status" value="1"/>
</dbReference>
<evidence type="ECO:0000313" key="9">
    <source>
        <dbReference type="Proteomes" id="UP001642540"/>
    </source>
</evidence>
<comment type="caution">
    <text evidence="8">The sequence shown here is derived from an EMBL/GenBank/DDBJ whole genome shotgun (WGS) entry which is preliminary data.</text>
</comment>
<keyword evidence="3 5" id="KW-0378">Hydrolase</keyword>
<dbReference type="InterPro" id="IPR002018">
    <property type="entry name" value="CarbesteraseB"/>
</dbReference>
<accession>A0ABP1QA14</accession>
<dbReference type="Proteomes" id="UP001642540">
    <property type="component" value="Unassembled WGS sequence"/>
</dbReference>
<dbReference type="InterPro" id="IPR019826">
    <property type="entry name" value="Carboxylesterase_B_AS"/>
</dbReference>
<evidence type="ECO:0000259" key="7">
    <source>
        <dbReference type="Pfam" id="PF00135"/>
    </source>
</evidence>
<gene>
    <name evidence="8" type="ORF">ODALV1_LOCUS8947</name>
</gene>
<dbReference type="EC" id="3.1.1.-" evidence="5"/>
<keyword evidence="4" id="KW-0325">Glycoprotein</keyword>
<reference evidence="8 9" key="1">
    <citation type="submission" date="2024-08" db="EMBL/GenBank/DDBJ databases">
        <authorList>
            <person name="Cucini C."/>
            <person name="Frati F."/>
        </authorList>
    </citation>
    <scope>NUCLEOTIDE SEQUENCE [LARGE SCALE GENOMIC DNA]</scope>
</reference>
<feature type="domain" description="Carboxylesterase type B" evidence="7">
    <location>
        <begin position="22"/>
        <end position="513"/>
    </location>
</feature>
<dbReference type="PANTHER" id="PTHR11559">
    <property type="entry name" value="CARBOXYLESTERASE"/>
    <property type="match status" value="1"/>
</dbReference>
<evidence type="ECO:0000256" key="5">
    <source>
        <dbReference type="RuleBase" id="RU361235"/>
    </source>
</evidence>
<evidence type="ECO:0000256" key="3">
    <source>
        <dbReference type="ARBA" id="ARBA00022801"/>
    </source>
</evidence>
<sequence length="543" mass="61179">MHLDEVAQQWLRKGREEKETNPTQNTQRFESPEKPDSWDGVFHANETASPCFHYNVVDQRYVGVEDCLTLDIYTPKLDGSLPVAFWIHPGGFQIGSGTAFEGKYFADASAVLVTINYRLGAFGFLNTEDGQVQGNMGLKDQVKALEWVKENIKNFGGDPSKVMLFGDSAGGASVQYHMLSPRSTGLFSTAFSHSGSALNPWAFQRNARKNALLLAENVGCGESNASTDIPDVECLRSKTTREIGKAQLKFKTLPYQFDVLSMIFVPSVETSSGNEAFLSDSPHTILSSNKVENKVPWLVSVAKEEGLFWTTPYLDNTRLVQKINDEWEKVAPKIFLYDDELSESEKVAKSQMIKKFYLKDKEINSTTRREVSDIYADRFFLNGILESILLYQQNPSAESPIYTGVLSYPGVYSIVQSFFMASKFYGTTHSDILQYLFNQTSGSPELEAGTPAGNFSANLIQLLVSFAENGKPTSTWGPQLKWEPVTDVHDLKWYEFDKETQLLGIFDERFNFWKSLKLRENVQEKDTVQESTTVSDEMKHTEM</sequence>
<keyword evidence="2" id="KW-0719">Serine esterase</keyword>
<dbReference type="SUPFAM" id="SSF53474">
    <property type="entry name" value="alpha/beta-Hydrolases"/>
    <property type="match status" value="1"/>
</dbReference>